<gene>
    <name evidence="2" type="ORF">S01H1_69849</name>
</gene>
<protein>
    <submittedName>
        <fullName evidence="2">Uncharacterized protein</fullName>
    </submittedName>
</protein>
<proteinExistence type="predicted"/>
<evidence type="ECO:0000313" key="2">
    <source>
        <dbReference type="EMBL" id="GAG29273.1"/>
    </source>
</evidence>
<name>X0WXV0_9ZZZZ</name>
<feature type="compositionally biased region" description="Basic and acidic residues" evidence="1">
    <location>
        <begin position="29"/>
        <end position="42"/>
    </location>
</feature>
<sequence>MTERSIETLLQEKRVFRPPKSFRSSAHVQSDKLYEEAKKDFE</sequence>
<dbReference type="AlphaFoldDB" id="X0WXV0"/>
<reference evidence="2" key="1">
    <citation type="journal article" date="2014" name="Front. Microbiol.">
        <title>High frequency of phylogenetically diverse reductive dehalogenase-homologous genes in deep subseafloor sedimentary metagenomes.</title>
        <authorList>
            <person name="Kawai M."/>
            <person name="Futagami T."/>
            <person name="Toyoda A."/>
            <person name="Takaki Y."/>
            <person name="Nishi S."/>
            <person name="Hori S."/>
            <person name="Arai W."/>
            <person name="Tsubouchi T."/>
            <person name="Morono Y."/>
            <person name="Uchiyama I."/>
            <person name="Ito T."/>
            <person name="Fujiyama A."/>
            <person name="Inagaki F."/>
            <person name="Takami H."/>
        </authorList>
    </citation>
    <scope>NUCLEOTIDE SEQUENCE</scope>
    <source>
        <strain evidence="2">Expedition CK06-06</strain>
    </source>
</reference>
<comment type="caution">
    <text evidence="2">The sequence shown here is derived from an EMBL/GenBank/DDBJ whole genome shotgun (WGS) entry which is preliminary data.</text>
</comment>
<feature type="non-terminal residue" evidence="2">
    <location>
        <position position="42"/>
    </location>
</feature>
<feature type="region of interest" description="Disordered" evidence="1">
    <location>
        <begin position="20"/>
        <end position="42"/>
    </location>
</feature>
<evidence type="ECO:0000256" key="1">
    <source>
        <dbReference type="SAM" id="MobiDB-lite"/>
    </source>
</evidence>
<dbReference type="EMBL" id="BARS01046399">
    <property type="protein sequence ID" value="GAG29273.1"/>
    <property type="molecule type" value="Genomic_DNA"/>
</dbReference>
<accession>X0WXV0</accession>
<organism evidence="2">
    <name type="scientific">marine sediment metagenome</name>
    <dbReference type="NCBI Taxonomy" id="412755"/>
    <lineage>
        <taxon>unclassified sequences</taxon>
        <taxon>metagenomes</taxon>
        <taxon>ecological metagenomes</taxon>
    </lineage>
</organism>